<evidence type="ECO:0000256" key="9">
    <source>
        <dbReference type="PROSITE-ProRule" id="PRU00221"/>
    </source>
</evidence>
<dbReference type="OrthoDB" id="1935146at2759"/>
<dbReference type="GO" id="GO:0034388">
    <property type="term" value="C:Pwp2p-containing subcomplex of 90S preribosome"/>
    <property type="evidence" value="ECO:0000318"/>
    <property type="project" value="GO_Central"/>
</dbReference>
<comment type="caution">
    <text evidence="11">The sequence shown here is derived from an EMBL/GenBank/DDBJ whole genome shotgun (WGS) entry which is preliminary data.</text>
</comment>
<dbReference type="InterPro" id="IPR015943">
    <property type="entry name" value="WD40/YVTN_repeat-like_dom_sf"/>
</dbReference>
<dbReference type="Pfam" id="PF00400">
    <property type="entry name" value="WD40"/>
    <property type="match status" value="1"/>
</dbReference>
<keyword evidence="4 9" id="KW-0853">WD repeat</keyword>
<dbReference type="AlphaFoldDB" id="A0A0K9NRJ1"/>
<feature type="compositionally biased region" description="Basic and acidic residues" evidence="10">
    <location>
        <begin position="47"/>
        <end position="63"/>
    </location>
</feature>
<comment type="subcellular location">
    <subcellularLocation>
        <location evidence="1">Nucleus</location>
        <location evidence="1">Nucleolus</location>
    </subcellularLocation>
</comment>
<evidence type="ECO:0000256" key="7">
    <source>
        <dbReference type="ARBA" id="ARBA00025767"/>
    </source>
</evidence>
<dbReference type="PANTHER" id="PTHR18359">
    <property type="entry name" value="WD-REPEAT PROTEIN-RELATED"/>
    <property type="match status" value="1"/>
</dbReference>
<dbReference type="EMBL" id="LFYR01001898">
    <property type="protein sequence ID" value="KMZ58682.1"/>
    <property type="molecule type" value="Genomic_DNA"/>
</dbReference>
<evidence type="ECO:0000313" key="11">
    <source>
        <dbReference type="EMBL" id="KMZ58682.1"/>
    </source>
</evidence>
<dbReference type="InterPro" id="IPR036322">
    <property type="entry name" value="WD40_repeat_dom_sf"/>
</dbReference>
<gene>
    <name evidence="11" type="ORF">ZOSMA_74G00230</name>
</gene>
<feature type="region of interest" description="Disordered" evidence="10">
    <location>
        <begin position="41"/>
        <end position="63"/>
    </location>
</feature>
<sequence length="550" mass="60997">MSLISQNAVVKRRRDDSSEIENNLHLKTMVSSDPIEVIKNQKKNRRERSEQQNDAKDAAAKQEKKNLTSSLFGLIYSPPVFGAEDGGEGEEEHDASEPVFFVDRSVDADTDRLIYQEDFVSHEKRPAWVDEEDEILNVNIDNTNRLRKMKKVAGKEGLISGIEYASRLRAQHIKLNPGTDWANSEVDDADDSEDESGITITCQNKNSESDDILRSADNLVLKGGERLLPGILEHTRLMDANSVDPSNAPIHSVQFHRNAQLLLAAGLDRRLRFFQVDGKRNPKVQSVFINDCPIRKAAFLPDGSQVIISGRRSFFYNFDLVNAKADKIGPLTGRNEKSLESFEISPDSKTIAFIGNEGYILLVSTKTKQLIGTLKMNGTCRSLSFTEDGKFLLSSGGDGKIYNWDIGMRRCVHVGVDDGSLTGSALCTSPDSRFFASGSSTGIVNLYKKEDFLNSKNKKPLKIVANLTTTVSQVKFNHDAQILAILSSMKTSSLKLVHIPSFTVYSNFPNPNANLKFPKCLDFSPRGGFMAVGNAAGNVLLYKLHHYQNA</sequence>
<accession>A0A0K9NRJ1</accession>
<keyword evidence="3" id="KW-0597">Phosphoprotein</keyword>
<evidence type="ECO:0000256" key="1">
    <source>
        <dbReference type="ARBA" id="ARBA00004604"/>
    </source>
</evidence>
<comment type="similarity">
    <text evidence="7">Belongs to the WD repeat UTP18 family.</text>
</comment>
<name>A0A0K9NRJ1_ZOSMR</name>
<dbReference type="FunFam" id="2.130.10.10:FF:000121">
    <property type="entry name" value="U3 small nucleolar RNA-associated protein 18 homolog"/>
    <property type="match status" value="1"/>
</dbReference>
<dbReference type="Gene3D" id="2.130.10.10">
    <property type="entry name" value="YVTN repeat-like/Quinoprotein amine dehydrogenase"/>
    <property type="match status" value="1"/>
</dbReference>
<evidence type="ECO:0000256" key="6">
    <source>
        <dbReference type="ARBA" id="ARBA00023242"/>
    </source>
</evidence>
<dbReference type="InterPro" id="IPR045161">
    <property type="entry name" value="Utp18"/>
</dbReference>
<dbReference type="GO" id="GO:0032040">
    <property type="term" value="C:small-subunit processome"/>
    <property type="evidence" value="ECO:0000318"/>
    <property type="project" value="GO_Central"/>
</dbReference>
<evidence type="ECO:0000256" key="10">
    <source>
        <dbReference type="SAM" id="MobiDB-lite"/>
    </source>
</evidence>
<evidence type="ECO:0000313" key="12">
    <source>
        <dbReference type="Proteomes" id="UP000036987"/>
    </source>
</evidence>
<keyword evidence="6" id="KW-0539">Nucleus</keyword>
<evidence type="ECO:0000256" key="5">
    <source>
        <dbReference type="ARBA" id="ARBA00022737"/>
    </source>
</evidence>
<keyword evidence="2" id="KW-0698">rRNA processing</keyword>
<dbReference type="SMART" id="SM00320">
    <property type="entry name" value="WD40"/>
    <property type="match status" value="5"/>
</dbReference>
<dbReference type="GO" id="GO:0006364">
    <property type="term" value="P:rRNA processing"/>
    <property type="evidence" value="ECO:0007669"/>
    <property type="project" value="UniProtKB-KW"/>
</dbReference>
<feature type="repeat" description="WD" evidence="9">
    <location>
        <begin position="382"/>
        <end position="414"/>
    </location>
</feature>
<proteinExistence type="inferred from homology"/>
<protein>
    <recommendedName>
        <fullName evidence="8">U3 small nucleolar RNA-associated protein 18 homolog</fullName>
    </recommendedName>
</protein>
<dbReference type="PROSITE" id="PS50082">
    <property type="entry name" value="WD_REPEATS_2"/>
    <property type="match status" value="1"/>
</dbReference>
<evidence type="ECO:0000256" key="2">
    <source>
        <dbReference type="ARBA" id="ARBA00022552"/>
    </source>
</evidence>
<dbReference type="InterPro" id="IPR001680">
    <property type="entry name" value="WD40_rpt"/>
</dbReference>
<dbReference type="OMA" id="DLNRATY"/>
<evidence type="ECO:0000256" key="8">
    <source>
        <dbReference type="ARBA" id="ARBA00074442"/>
    </source>
</evidence>
<dbReference type="STRING" id="29655.A0A0K9NRJ1"/>
<dbReference type="Proteomes" id="UP000036987">
    <property type="component" value="Unassembled WGS sequence"/>
</dbReference>
<keyword evidence="5" id="KW-0677">Repeat</keyword>
<evidence type="ECO:0000256" key="3">
    <source>
        <dbReference type="ARBA" id="ARBA00022553"/>
    </source>
</evidence>
<keyword evidence="12" id="KW-1185">Reference proteome</keyword>
<evidence type="ECO:0000256" key="4">
    <source>
        <dbReference type="ARBA" id="ARBA00022574"/>
    </source>
</evidence>
<reference evidence="12" key="1">
    <citation type="journal article" date="2016" name="Nature">
        <title>The genome of the seagrass Zostera marina reveals angiosperm adaptation to the sea.</title>
        <authorList>
            <person name="Olsen J.L."/>
            <person name="Rouze P."/>
            <person name="Verhelst B."/>
            <person name="Lin Y.-C."/>
            <person name="Bayer T."/>
            <person name="Collen J."/>
            <person name="Dattolo E."/>
            <person name="De Paoli E."/>
            <person name="Dittami S."/>
            <person name="Maumus F."/>
            <person name="Michel G."/>
            <person name="Kersting A."/>
            <person name="Lauritano C."/>
            <person name="Lohaus R."/>
            <person name="Toepel M."/>
            <person name="Tonon T."/>
            <person name="Vanneste K."/>
            <person name="Amirebrahimi M."/>
            <person name="Brakel J."/>
            <person name="Bostroem C."/>
            <person name="Chovatia M."/>
            <person name="Grimwood J."/>
            <person name="Jenkins J.W."/>
            <person name="Jueterbock A."/>
            <person name="Mraz A."/>
            <person name="Stam W.T."/>
            <person name="Tice H."/>
            <person name="Bornberg-Bauer E."/>
            <person name="Green P.J."/>
            <person name="Pearson G.A."/>
            <person name="Procaccini G."/>
            <person name="Duarte C.M."/>
            <person name="Schmutz J."/>
            <person name="Reusch T.B.H."/>
            <person name="Van de Peer Y."/>
        </authorList>
    </citation>
    <scope>NUCLEOTIDE SEQUENCE [LARGE SCALE GENOMIC DNA]</scope>
    <source>
        <strain evidence="12">cv. Finnish</strain>
    </source>
</reference>
<dbReference type="SUPFAM" id="SSF50978">
    <property type="entry name" value="WD40 repeat-like"/>
    <property type="match status" value="1"/>
</dbReference>
<organism evidence="11 12">
    <name type="scientific">Zostera marina</name>
    <name type="common">Eelgrass</name>
    <dbReference type="NCBI Taxonomy" id="29655"/>
    <lineage>
        <taxon>Eukaryota</taxon>
        <taxon>Viridiplantae</taxon>
        <taxon>Streptophyta</taxon>
        <taxon>Embryophyta</taxon>
        <taxon>Tracheophyta</taxon>
        <taxon>Spermatophyta</taxon>
        <taxon>Magnoliopsida</taxon>
        <taxon>Liliopsida</taxon>
        <taxon>Zosteraceae</taxon>
        <taxon>Zostera</taxon>
    </lineage>
</organism>
<dbReference type="PANTHER" id="PTHR18359:SF0">
    <property type="entry name" value="U3 SMALL NUCLEOLAR RNA-ASSOCIATED PROTEIN 18 HOMOLOG"/>
    <property type="match status" value="1"/>
</dbReference>